<comment type="similarity">
    <text evidence="4">Belongs to the RibF family.</text>
</comment>
<comment type="pathway">
    <text evidence="3">Cofactor biosynthesis; FMN biosynthesis; FMN from riboflavin (ATP route): step 1/1.</text>
</comment>
<dbReference type="PANTHER" id="PTHR22749">
    <property type="entry name" value="RIBOFLAVIN KINASE/FMN ADENYLYLTRANSFERASE"/>
    <property type="match status" value="1"/>
</dbReference>
<keyword evidence="14" id="KW-0067">ATP-binding</keyword>
<dbReference type="GO" id="GO:0003919">
    <property type="term" value="F:FMN adenylyltransferase activity"/>
    <property type="evidence" value="ECO:0007669"/>
    <property type="project" value="UniProtKB-EC"/>
</dbReference>
<evidence type="ECO:0000259" key="18">
    <source>
        <dbReference type="Pfam" id="PF06574"/>
    </source>
</evidence>
<accession>A0A432V7J1</accession>
<dbReference type="OrthoDB" id="9803667at2"/>
<evidence type="ECO:0000313" key="19">
    <source>
        <dbReference type="EMBL" id="RUM98124.1"/>
    </source>
</evidence>
<dbReference type="GO" id="GO:0008531">
    <property type="term" value="F:riboflavin kinase activity"/>
    <property type="evidence" value="ECO:0007669"/>
    <property type="project" value="UniProtKB-EC"/>
</dbReference>
<reference evidence="19 20" key="1">
    <citation type="submission" date="2018-11" db="EMBL/GenBank/DDBJ databases">
        <title>Pseudaminobacter arsenicus sp. nov., an arsenic-resistant bacterium isolated from arsenic-rich aquifers.</title>
        <authorList>
            <person name="Mu Y."/>
        </authorList>
    </citation>
    <scope>NUCLEOTIDE SEQUENCE [LARGE SCALE GENOMIC DNA]</scope>
    <source>
        <strain evidence="19 20">CB3</strain>
    </source>
</reference>
<dbReference type="InterPro" id="IPR023468">
    <property type="entry name" value="Riboflavin_kinase"/>
</dbReference>
<dbReference type="GO" id="GO:0009231">
    <property type="term" value="P:riboflavin biosynthetic process"/>
    <property type="evidence" value="ECO:0007669"/>
    <property type="project" value="InterPro"/>
</dbReference>
<evidence type="ECO:0000256" key="6">
    <source>
        <dbReference type="ARBA" id="ARBA00012393"/>
    </source>
</evidence>
<keyword evidence="10" id="KW-0808">Transferase</keyword>
<evidence type="ECO:0000256" key="13">
    <source>
        <dbReference type="ARBA" id="ARBA00022827"/>
    </source>
</evidence>
<evidence type="ECO:0000256" key="11">
    <source>
        <dbReference type="ARBA" id="ARBA00022695"/>
    </source>
</evidence>
<dbReference type="CDD" id="cd02064">
    <property type="entry name" value="FAD_synthetase_N"/>
    <property type="match status" value="1"/>
</dbReference>
<sequence length="311" mass="33068">MNMMVAIQEAFSLSLDPSRSMDLLARAMNDIGKSCHRVAAGHELQLLTDSAVVPKRLKGSVMLLGNFDGFHCGHQALLAAARAEASACGAPLGVMSVEPHPKQLFAPHSEPFRLSSPTTKRETFSRLGLDFLYSPRFNRAFAGQEPEQFIDDILVGGLAVSRIVVGRGFRFGKQRRGDVDLLCRFGEQSGFAVTAVDELGQDGAKYSSTLVRNHLAAGEIDAANALLGGPWSVELGALPGSLRLPGEGSVSWPVSVLKPACGEYRVMARQAETEMSSLGTLAISPTTTSLTLQSSGNLASAPLIVDFLGRA</sequence>
<dbReference type="EC" id="2.7.1.26" evidence="5"/>
<keyword evidence="13" id="KW-0274">FAD</keyword>
<keyword evidence="11" id="KW-0548">Nucleotidyltransferase</keyword>
<dbReference type="SUPFAM" id="SSF52374">
    <property type="entry name" value="Nucleotidylyl transferase"/>
    <property type="match status" value="1"/>
</dbReference>
<evidence type="ECO:0000256" key="4">
    <source>
        <dbReference type="ARBA" id="ARBA00010214"/>
    </source>
</evidence>
<evidence type="ECO:0000256" key="3">
    <source>
        <dbReference type="ARBA" id="ARBA00005201"/>
    </source>
</evidence>
<comment type="catalytic activity">
    <reaction evidence="16">
        <text>riboflavin + ATP = FMN + ADP + H(+)</text>
        <dbReference type="Rhea" id="RHEA:14357"/>
        <dbReference type="ChEBI" id="CHEBI:15378"/>
        <dbReference type="ChEBI" id="CHEBI:30616"/>
        <dbReference type="ChEBI" id="CHEBI:57986"/>
        <dbReference type="ChEBI" id="CHEBI:58210"/>
        <dbReference type="ChEBI" id="CHEBI:456216"/>
        <dbReference type="EC" id="2.7.1.26"/>
    </reaction>
</comment>
<evidence type="ECO:0000313" key="20">
    <source>
        <dbReference type="Proteomes" id="UP000281647"/>
    </source>
</evidence>
<evidence type="ECO:0000256" key="12">
    <source>
        <dbReference type="ARBA" id="ARBA00022741"/>
    </source>
</evidence>
<keyword evidence="20" id="KW-1185">Reference proteome</keyword>
<evidence type="ECO:0000256" key="7">
    <source>
        <dbReference type="ARBA" id="ARBA00018483"/>
    </source>
</evidence>
<evidence type="ECO:0000256" key="15">
    <source>
        <dbReference type="ARBA" id="ARBA00032176"/>
    </source>
</evidence>
<evidence type="ECO:0000256" key="14">
    <source>
        <dbReference type="ARBA" id="ARBA00022840"/>
    </source>
</evidence>
<dbReference type="EC" id="2.7.7.2" evidence="6"/>
<evidence type="ECO:0000256" key="16">
    <source>
        <dbReference type="ARBA" id="ARBA00047880"/>
    </source>
</evidence>
<comment type="catalytic activity">
    <reaction evidence="17">
        <text>FMN + ATP + H(+) = FAD + diphosphate</text>
        <dbReference type="Rhea" id="RHEA:17237"/>
        <dbReference type="ChEBI" id="CHEBI:15378"/>
        <dbReference type="ChEBI" id="CHEBI:30616"/>
        <dbReference type="ChEBI" id="CHEBI:33019"/>
        <dbReference type="ChEBI" id="CHEBI:57692"/>
        <dbReference type="ChEBI" id="CHEBI:58210"/>
        <dbReference type="EC" id="2.7.7.2"/>
    </reaction>
</comment>
<comment type="caution">
    <text evidence="19">The sequence shown here is derived from an EMBL/GenBank/DDBJ whole genome shotgun (WGS) entry which is preliminary data.</text>
</comment>
<evidence type="ECO:0000256" key="5">
    <source>
        <dbReference type="ARBA" id="ARBA00012105"/>
    </source>
</evidence>
<dbReference type="PANTHER" id="PTHR22749:SF6">
    <property type="entry name" value="RIBOFLAVIN KINASE"/>
    <property type="match status" value="1"/>
</dbReference>
<keyword evidence="12" id="KW-0547">Nucleotide-binding</keyword>
<keyword evidence="8" id="KW-0285">Flavoprotein</keyword>
<dbReference type="EMBL" id="RKST01000007">
    <property type="protein sequence ID" value="RUM98124.1"/>
    <property type="molecule type" value="Genomic_DNA"/>
</dbReference>
<dbReference type="InterPro" id="IPR014729">
    <property type="entry name" value="Rossmann-like_a/b/a_fold"/>
</dbReference>
<dbReference type="GO" id="GO:0009398">
    <property type="term" value="P:FMN biosynthetic process"/>
    <property type="evidence" value="ECO:0007669"/>
    <property type="project" value="TreeGrafter"/>
</dbReference>
<dbReference type="FunFam" id="3.40.50.620:FF:000021">
    <property type="entry name" value="Riboflavin biosynthesis protein"/>
    <property type="match status" value="1"/>
</dbReference>
<protein>
    <recommendedName>
        <fullName evidence="7">Bifunctional riboflavin kinase/FMN adenylyltransferase</fullName>
        <ecNumber evidence="5">2.7.1.26</ecNumber>
        <ecNumber evidence="6">2.7.7.2</ecNumber>
    </recommendedName>
    <alternativeName>
        <fullName evidence="15">Riboflavin biosynthesis protein RibF</fullName>
    </alternativeName>
</protein>
<comment type="pathway">
    <text evidence="2">Cofactor biosynthesis; FAD biosynthesis; FAD from FMN: step 1/1.</text>
</comment>
<evidence type="ECO:0000256" key="2">
    <source>
        <dbReference type="ARBA" id="ARBA00004726"/>
    </source>
</evidence>
<proteinExistence type="inferred from homology"/>
<dbReference type="Pfam" id="PF06574">
    <property type="entry name" value="FAD_syn"/>
    <property type="match status" value="1"/>
</dbReference>
<dbReference type="GO" id="GO:0005524">
    <property type="term" value="F:ATP binding"/>
    <property type="evidence" value="ECO:0007669"/>
    <property type="project" value="UniProtKB-KW"/>
</dbReference>
<organism evidence="19 20">
    <name type="scientific">Borborobacter arsenicus</name>
    <dbReference type="NCBI Taxonomy" id="1851146"/>
    <lineage>
        <taxon>Bacteria</taxon>
        <taxon>Pseudomonadati</taxon>
        <taxon>Pseudomonadota</taxon>
        <taxon>Alphaproteobacteria</taxon>
        <taxon>Hyphomicrobiales</taxon>
        <taxon>Phyllobacteriaceae</taxon>
        <taxon>Borborobacter</taxon>
    </lineage>
</organism>
<gene>
    <name evidence="19" type="ORF">EET67_08405</name>
</gene>
<evidence type="ECO:0000256" key="17">
    <source>
        <dbReference type="ARBA" id="ARBA00049494"/>
    </source>
</evidence>
<dbReference type="Proteomes" id="UP000281647">
    <property type="component" value="Unassembled WGS sequence"/>
</dbReference>
<dbReference type="InterPro" id="IPR015864">
    <property type="entry name" value="FAD_synthase"/>
</dbReference>
<dbReference type="GO" id="GO:0006747">
    <property type="term" value="P:FAD biosynthetic process"/>
    <property type="evidence" value="ECO:0007669"/>
    <property type="project" value="UniProtKB-UniPathway"/>
</dbReference>
<dbReference type="AlphaFoldDB" id="A0A432V7J1"/>
<feature type="domain" description="FAD synthetase" evidence="18">
    <location>
        <begin position="55"/>
        <end position="209"/>
    </location>
</feature>
<evidence type="ECO:0000256" key="8">
    <source>
        <dbReference type="ARBA" id="ARBA00022630"/>
    </source>
</evidence>
<keyword evidence="9" id="KW-0288">FMN</keyword>
<comment type="function">
    <text evidence="1">Catalyzes the phosphorylation of riboflavin to FMN followed by the adenylation of FMN to FAD.</text>
</comment>
<dbReference type="Gene3D" id="3.40.50.620">
    <property type="entry name" value="HUPs"/>
    <property type="match status" value="1"/>
</dbReference>
<dbReference type="UniPathway" id="UPA00277">
    <property type="reaction ID" value="UER00407"/>
</dbReference>
<evidence type="ECO:0000256" key="1">
    <source>
        <dbReference type="ARBA" id="ARBA00002121"/>
    </source>
</evidence>
<name>A0A432V7J1_9HYPH</name>
<evidence type="ECO:0000256" key="9">
    <source>
        <dbReference type="ARBA" id="ARBA00022643"/>
    </source>
</evidence>
<evidence type="ECO:0000256" key="10">
    <source>
        <dbReference type="ARBA" id="ARBA00022679"/>
    </source>
</evidence>